<protein>
    <submittedName>
        <fullName evidence="1">Uncharacterized protein</fullName>
    </submittedName>
</protein>
<name>A0A7V6PEV8_9HYPH</name>
<gene>
    <name evidence="1" type="ORF">GXX48_18940</name>
</gene>
<proteinExistence type="predicted"/>
<dbReference type="EMBL" id="DUMN01000535">
    <property type="protein sequence ID" value="HHV69689.1"/>
    <property type="molecule type" value="Genomic_DNA"/>
</dbReference>
<dbReference type="AlphaFoldDB" id="A0A7V6PEV8"/>
<evidence type="ECO:0000313" key="1">
    <source>
        <dbReference type="EMBL" id="HHV69689.1"/>
    </source>
</evidence>
<dbReference type="Proteomes" id="UP000551563">
    <property type="component" value="Unassembled WGS sequence"/>
</dbReference>
<reference evidence="1 2" key="1">
    <citation type="journal article" date="2020" name="Biotechnol. Biofuels">
        <title>New insights from the biogas microbiome by comprehensive genome-resolved metagenomics of nearly 1600 species originating from multiple anaerobic digesters.</title>
        <authorList>
            <person name="Campanaro S."/>
            <person name="Treu L."/>
            <person name="Rodriguez-R L.M."/>
            <person name="Kovalovszki A."/>
            <person name="Ziels R.M."/>
            <person name="Maus I."/>
            <person name="Zhu X."/>
            <person name="Kougias P.G."/>
            <person name="Basile A."/>
            <person name="Luo G."/>
            <person name="Schluter A."/>
            <person name="Konstantinidis K.T."/>
            <person name="Angelidaki I."/>
        </authorList>
    </citation>
    <scope>NUCLEOTIDE SEQUENCE [LARGE SCALE GENOMIC DNA]</scope>
    <source>
        <strain evidence="1">AS04akNAM_66</strain>
    </source>
</reference>
<evidence type="ECO:0000313" key="2">
    <source>
        <dbReference type="Proteomes" id="UP000551563"/>
    </source>
</evidence>
<sequence>MTDNSTTTPWLIYANQGATRNQPLTPQLVDAMSFLGDMGVTMEVFSGGQPGKGEKGARVGSVRHDHGGAADVFFYKDGKRLDWANPADLPVFEDIVKKGKANGVTGFGAGDGYMQRGSMHLGFGAPGVWGAGGKGANAPAWLRNAFDGTHSPKPEDAPLYTPVTAKQGGAVAYTAGTEAPVYEDKQELKPEEEAPTLWQLQKDAYNQEQTFPWLTDKFSEPFPADPAWKGYDETTLKTALQERNLPAEQYASWFTGANSQADFDDRLAKAQQNHERQLRLSQAGLTGTLLQIGNSMLDPVALAADVAASSVAPQYVFGRRAGRVNRILQSAITGAAGGAAAEGVSYAVNPNRDATDVLMGTVFGFGVGGAIGKLHARAETVNEGIALQRLAQRQIDEFEGIAQAHSGSTVGAAQAGRQKPFLDEEGLGAVMDEDIADSYAKGWRFDLAAMLDKSGNPVTRLIGSALVQDGAGKAGGRINAIAASEEMTRFHEEWITGVHRTYNPQLDLYLKERGATLSNRGQIEKEFNEQISAYIRDRKPLRGERYSQPVRLAGDKIAQLQADILDMAKNPFIREGLSADAVKGMEMVAKDPHYIMRRWDADKMILAGREYVDGTIDRLIFGAMRSANPDVDEGVLRAAAKGFTRAIEKRSHGIADALGRPLGAENFDTLKRALVDEGGMDEGNAEALLKTFTKQPDAGRDARAKQRVLLDEGYKLPDLPIRKDGTADEHGLAIADLLDNDALGLFTDYSRRMAGLISLARVRIKDPGTGELIVNGIKSDADFDTLLRVTDQKAADAVREGRMTQKQAEADRKRLRFAHDYIRGRPSEAEGTNFGWWARAVRKFNFTRILNQVGFAQIPEAGMIVGTLGTKAAFSQLPAFRRILSQDGETILKSGLADDVEKIWGLGGERLRATSEYRYDDLTGSLDEAKGGWRDKAEKYLNIGNRITSEASGMTQANIFLQRWAGMAIIQKFADMSAKGGKGMSAKRLADLGLDAEMSGRIMKMMNTAGNLEHTKGVITGKKVSRLLIDNWTDKEAAQAFVNAGYRLAGQIVQRNDIGNLAMWMSHPTAKMLMQFRTFVSGAYTKQTLKNLNMRDGAALSSMVITSGLAGAVYVMQSKIQAIGRSDREEWLDKRLTWEEIAAAGFSRAGWASILPMLIDTALPIAGVPQQFTYSRTSGQATDMALGNPTTGGIDDAYKAGLSLSRLLREGEWSQQEARAILRVLPFGNALPAVIFANAMISDLPKYGPREAR</sequence>
<organism evidence="1 2">
    <name type="scientific">Brucella intermedia</name>
    <dbReference type="NCBI Taxonomy" id="94625"/>
    <lineage>
        <taxon>Bacteria</taxon>
        <taxon>Pseudomonadati</taxon>
        <taxon>Pseudomonadota</taxon>
        <taxon>Alphaproteobacteria</taxon>
        <taxon>Hyphomicrobiales</taxon>
        <taxon>Brucellaceae</taxon>
        <taxon>Brucella/Ochrobactrum group</taxon>
        <taxon>Brucella</taxon>
    </lineage>
</organism>
<accession>A0A7V6PEV8</accession>
<comment type="caution">
    <text evidence="1">The sequence shown here is derived from an EMBL/GenBank/DDBJ whole genome shotgun (WGS) entry which is preliminary data.</text>
</comment>